<protein>
    <submittedName>
        <fullName evidence="3">Uncharacterized protein</fullName>
    </submittedName>
</protein>
<feature type="region of interest" description="Disordered" evidence="1">
    <location>
        <begin position="298"/>
        <end position="318"/>
    </location>
</feature>
<dbReference type="GeneID" id="25979914"/>
<dbReference type="eggNOG" id="ENOG502QQEE">
    <property type="taxonomic scope" value="Eukaryota"/>
</dbReference>
<gene>
    <name evidence="3" type="ORF">CMQ_6477</name>
</gene>
<evidence type="ECO:0000313" key="3">
    <source>
        <dbReference type="EMBL" id="EFX01535.1"/>
    </source>
</evidence>
<dbReference type="EMBL" id="GL629794">
    <property type="protein sequence ID" value="EFX01535.1"/>
    <property type="molecule type" value="Genomic_DNA"/>
</dbReference>
<feature type="transmembrane region" description="Helical" evidence="2">
    <location>
        <begin position="12"/>
        <end position="34"/>
    </location>
</feature>
<feature type="region of interest" description="Disordered" evidence="1">
    <location>
        <begin position="1794"/>
        <end position="1819"/>
    </location>
</feature>
<organism evidence="4">
    <name type="scientific">Grosmannia clavigera (strain kw1407 / UAMH 11150)</name>
    <name type="common">Blue stain fungus</name>
    <name type="synonym">Graphiocladiella clavigera</name>
    <dbReference type="NCBI Taxonomy" id="655863"/>
    <lineage>
        <taxon>Eukaryota</taxon>
        <taxon>Fungi</taxon>
        <taxon>Dikarya</taxon>
        <taxon>Ascomycota</taxon>
        <taxon>Pezizomycotina</taxon>
        <taxon>Sordariomycetes</taxon>
        <taxon>Sordariomycetidae</taxon>
        <taxon>Ophiostomatales</taxon>
        <taxon>Ophiostomataceae</taxon>
        <taxon>Leptographium</taxon>
    </lineage>
</organism>
<dbReference type="RefSeq" id="XP_014171017.1">
    <property type="nucleotide sequence ID" value="XM_014315542.1"/>
</dbReference>
<feature type="transmembrane region" description="Helical" evidence="2">
    <location>
        <begin position="46"/>
        <end position="68"/>
    </location>
</feature>
<evidence type="ECO:0000256" key="1">
    <source>
        <dbReference type="SAM" id="MobiDB-lite"/>
    </source>
</evidence>
<reference evidence="3 4" key="1">
    <citation type="journal article" date="2011" name="Proc. Natl. Acad. Sci. U.S.A.">
        <title>Genome and transcriptome analyses of the mountain pine beetle-fungal symbiont Grosmannia clavigera, a lodgepole pine pathogen.</title>
        <authorList>
            <person name="DiGuistini S."/>
            <person name="Wang Y."/>
            <person name="Liao N.Y."/>
            <person name="Taylor G."/>
            <person name="Tanguay P."/>
            <person name="Feau N."/>
            <person name="Henrissat B."/>
            <person name="Chan S.K."/>
            <person name="Hesse-Orce U."/>
            <person name="Alamouti S.M."/>
            <person name="Tsui C.K.M."/>
            <person name="Docking R.T."/>
            <person name="Levasseur A."/>
            <person name="Haridas S."/>
            <person name="Robertson G."/>
            <person name="Birol I."/>
            <person name="Holt R.A."/>
            <person name="Marra M.A."/>
            <person name="Hamelin R.C."/>
            <person name="Hirst M."/>
            <person name="Jones S.J.M."/>
            <person name="Bohlmann J."/>
            <person name="Breuil C."/>
        </authorList>
    </citation>
    <scope>NUCLEOTIDE SEQUENCE [LARGE SCALE GENOMIC DNA]</scope>
    <source>
        <strain evidence="4">kw1407 / UAMH 11150</strain>
    </source>
</reference>
<evidence type="ECO:0000256" key="2">
    <source>
        <dbReference type="SAM" id="Phobius"/>
    </source>
</evidence>
<keyword evidence="2" id="KW-0472">Membrane</keyword>
<feature type="region of interest" description="Disordered" evidence="1">
    <location>
        <begin position="1248"/>
        <end position="1270"/>
    </location>
</feature>
<keyword evidence="2" id="KW-0812">Transmembrane</keyword>
<feature type="transmembrane region" description="Helical" evidence="2">
    <location>
        <begin position="190"/>
        <end position="210"/>
    </location>
</feature>
<feature type="compositionally biased region" description="Polar residues" evidence="1">
    <location>
        <begin position="449"/>
        <end position="460"/>
    </location>
</feature>
<feature type="region of interest" description="Disordered" evidence="1">
    <location>
        <begin position="750"/>
        <end position="790"/>
    </location>
</feature>
<feature type="region of interest" description="Disordered" evidence="1">
    <location>
        <begin position="1465"/>
        <end position="1501"/>
    </location>
</feature>
<dbReference type="OrthoDB" id="5370537at2759"/>
<feature type="transmembrane region" description="Helical" evidence="2">
    <location>
        <begin position="113"/>
        <end position="133"/>
    </location>
</feature>
<dbReference type="Proteomes" id="UP000007796">
    <property type="component" value="Unassembled WGS sequence"/>
</dbReference>
<proteinExistence type="predicted"/>
<feature type="transmembrane region" description="Helical" evidence="2">
    <location>
        <begin position="222"/>
        <end position="242"/>
    </location>
</feature>
<feature type="compositionally biased region" description="Polar residues" evidence="1">
    <location>
        <begin position="261"/>
        <end position="276"/>
    </location>
</feature>
<feature type="compositionally biased region" description="Basic and acidic residues" evidence="1">
    <location>
        <begin position="1416"/>
        <end position="1436"/>
    </location>
</feature>
<keyword evidence="4" id="KW-1185">Reference proteome</keyword>
<feature type="region of interest" description="Disordered" evidence="1">
    <location>
        <begin position="1348"/>
        <end position="1384"/>
    </location>
</feature>
<evidence type="ECO:0000313" key="4">
    <source>
        <dbReference type="Proteomes" id="UP000007796"/>
    </source>
</evidence>
<feature type="region of interest" description="Disordered" evidence="1">
    <location>
        <begin position="437"/>
        <end position="510"/>
    </location>
</feature>
<name>F0XLD3_GROCL</name>
<dbReference type="InParanoid" id="F0XLD3"/>
<sequence length="2260" mass="248214">MSIPGSSVPALISAFTFGIVVNAASAALFLHASSHGNSIFRDGQRLVLAVFFLSAALWAQTDFISIAINTTATGSCQVGVIISTFFDQLGRFSIEQYLLWTINNGAKAGVQQMISQVLVAIRFVLGAVFIGLSRPYFDPVCVPTTSVFAVGIIVVALDAFIVVLLAIRAINSNSATEVRAGQSSSGRSNAVLLVIATFAVWTAMSALMLLGMQTTALLLRTLLPSIGLFFLVVIVAACNAQLTTELIRAPRSPESPGVREANTSRSITTGDSSDYPPSQFEDFKRNEILSVAAFERPREVPRPDAPQNAHARADIRRPTLSYQQAASLASGRIVISKPILQANGEQNPLNKIPTMSLEDAARSERERRADDLRRESVLVAHRPAPHPPTLTPEEGILRAISLKRKTVASVTSEPMFETPTPPSGLMPAAVTTSALLSPGVEEVRRRSPRQSPTAVQNIRPSRQLPESFGPSKSTSSSESEKTPLQKRQTFGLPGNPRAKTMKAPAKEADAQGPQTVLFMNKIEYDNPDTVESVIKGANLKIYDSRASMSVVHRPRPIPRNVDDVRNIFPSNSTPHMAGHYRSKSAGAVVVQKSLRYTDESPPQLPPMPLLPLGFGAYKGGQETNRPLPNNTKSMTFDEKMTLLFPTPPSAGGLPRRRSSLPEIPQIPYDFMSITMSPMAESSRMSGTTTRTRRTSGRTDNILEVVELPPMDALHIRERRRRLSDEAGDSWLPGIDTGNIVLAMQRALELGENSSKRRTNMTNERRASSPVLPQIRDSAFTTSSDGRSHDDFTTNWGSLHSSVVAVPIQANRQVARSTYVQGDRRDVAMKMPHAPSVPGDSPPLTDEEENADAELVEIKLEEPQMPRWHHRIGDDCPTFTDRKEKIWSRKMVPPTPLMLGVPSTRRPIIVKAAEPSPLESPDHVLAEIQAQLKRFEGTTMPVNESPSQRFALLEDLEKEMDMQAGHWRTMQQDMGRNSMSSMRTSNAAESRRQSMNSIGDLMASTPGKVISADYRASRRSRIQSAILAVPPPITEERTSPAATATEVSGANAWQRRLTGAQAELPSSSTRLSGSRRSKNFLDLSELGSPTPPDSDDSDVEIERYQPASIDDTIAAVAEAARKIAAARQLLWTPMVARASTTLVATLWTPPLSRSDVSAALFAQSVSGLEQAPHSSSRRREISKNADADPLLIETCALWSEQSAATETKEASTGLWAAKSLTPTPAADATPETEQDAAQLELELDLMYIQSQNQSKPQRPLTQRPPRRSRRMTVLPDIVENPEPLPNKRDTLGIFQFPWGEKSDMATFQPPTLMSTFRPPTFMAMPGTMSSGGPAISAALEARARELEEEEYSTSFFDDYDEEDELDKEVQDLDDDSDYSDSDDGFDESTLWEIASLLKTQQVPSKFSLLPPPLPPMESHEADVKGEDSEDSEERKETDFFEGTDVADVSGDVQDLSLWRRSAAERAASAKQEMGISQPDEATWKSYDSNSQAATARAKPRLSEPAKIETEQLWEVPAVTTVAVMQIPSFLWTATPKAPTTNKLWAPLPSKGLKTAGKAMLFDLEAFKTRSTTIRTTDEEPAALYIPRAPRTPIHDALETLTSNHLWTSPKKATTTALLWAPVAKPVVTAAKNLLFDLDVATIQKLQSTVTRSTDKEPATLNAPRLPRTTRHASLEKLTSSSLWTTPNRRVAMLWTPMPKVVVKAERHLFDLDVERALKMRASVRTTDKEPAALHMSRKPRAAIQTPLDQLVSDSLWTVPRHDRIAKTLWAPKPQMTTKTKGLLFDREAAMAEKHRAHTRTTDEEPAALNMPRKARKTSRAPLEKLASSRLWQSAVVTKSLWVPRPAAVVQMKGHLFDLAAAVAEKSRAHTRTMDKEPAALLMARKARKASHAPLETLQSSSLWQLAPKILAGKLLWVPKAAVVVKAQGHLFSLAAAVAEKSRAHTRTTDEEPAALQMPRKARKVSQAPLEMLVSSSLWQVAPKNTKVQTLWVPKPTAVAMTTSQLFDLAAAIAEKSRAYTRTTDEEPAALRMTRKARKASPAPLEVLVSSSLWQPAPKSPVGKRLWAPKPTVVVKTAGPLFDLEAVMAKKQHADTRTTAMESVAAQVVRMPRSLAQLPVLPLTSTSLWNVDASSTQSKEANWIMAKVPTSIRKTALVTPSEDWDAALQEALAASYPQSWAAEYDDSIMARIEALEHEREYAAMAVQQQLVSPVYLDAVQAEEEEPEQLSEADVRYYAYIQAMEMEAMMRLQALEGAGVQLQ</sequence>
<feature type="compositionally biased region" description="Basic and acidic residues" evidence="1">
    <location>
        <begin position="359"/>
        <end position="370"/>
    </location>
</feature>
<feature type="region of interest" description="Disordered" evidence="1">
    <location>
        <begin position="251"/>
        <end position="279"/>
    </location>
</feature>
<feature type="region of interest" description="Disordered" evidence="1">
    <location>
        <begin position="344"/>
        <end position="370"/>
    </location>
</feature>
<feature type="transmembrane region" description="Helical" evidence="2">
    <location>
        <begin position="145"/>
        <end position="170"/>
    </location>
</feature>
<feature type="region of interest" description="Disordered" evidence="1">
    <location>
        <begin position="1404"/>
        <end position="1436"/>
    </location>
</feature>
<dbReference type="STRING" id="655863.F0XLD3"/>
<dbReference type="HOGENOM" id="CLU_000817_0_0_1"/>
<accession>F0XLD3</accession>
<keyword evidence="2" id="KW-1133">Transmembrane helix</keyword>